<organism evidence="3 4">
    <name type="scientific">Brevibacterium antiquum</name>
    <dbReference type="NCBI Taxonomy" id="234835"/>
    <lineage>
        <taxon>Bacteria</taxon>
        <taxon>Bacillati</taxon>
        <taxon>Actinomycetota</taxon>
        <taxon>Actinomycetes</taxon>
        <taxon>Micrococcales</taxon>
        <taxon>Brevibacteriaceae</taxon>
        <taxon>Brevibacterium</taxon>
    </lineage>
</organism>
<protein>
    <recommendedName>
        <fullName evidence="5">Lipoprotein</fullName>
    </recommendedName>
</protein>
<gene>
    <name evidence="3" type="ORF">BANT10_02626</name>
</gene>
<accession>A0A2H1K488</accession>
<evidence type="ECO:0000256" key="1">
    <source>
        <dbReference type="SAM" id="MobiDB-lite"/>
    </source>
</evidence>
<keyword evidence="2" id="KW-0732">Signal</keyword>
<reference evidence="4" key="1">
    <citation type="submission" date="2017-03" db="EMBL/GenBank/DDBJ databases">
        <authorList>
            <person name="Monnet C."/>
        </authorList>
    </citation>
    <scope>NUCLEOTIDE SEQUENCE [LARGE SCALE GENOMIC DNA]</scope>
    <source>
        <strain evidence="4">P10</strain>
    </source>
</reference>
<dbReference type="PROSITE" id="PS51257">
    <property type="entry name" value="PROKAR_LIPOPROTEIN"/>
    <property type="match status" value="1"/>
</dbReference>
<evidence type="ECO:0000256" key="2">
    <source>
        <dbReference type="SAM" id="SignalP"/>
    </source>
</evidence>
<dbReference type="EMBL" id="FXZE01000013">
    <property type="protein sequence ID" value="SMX94092.1"/>
    <property type="molecule type" value="Genomic_DNA"/>
</dbReference>
<name>A0A2H1K488_9MICO</name>
<proteinExistence type="predicted"/>
<sequence>MKRHAAKARTVVTGAALLSLALSGCSALQIRTAERDSGPVSVAVHEKAGENPTTPPPDDGIPDGMKEVSVNLGAECPVDVSVAMTDDWSEASASEEFHSFSRGTSIADSDTILINCTKGYDESPQSIVDAKKKYTFSEPDSSVISQRTGSLAAGSYWSFQGVLGPTEIFAINQEPTVMYGARIGYKTNGRLVDIGVEMRALESDTEAADEFKKMLPTVTIDDELVPAPRFK</sequence>
<dbReference type="AlphaFoldDB" id="A0A2H1K488"/>
<evidence type="ECO:0000313" key="3">
    <source>
        <dbReference type="EMBL" id="SMX94092.1"/>
    </source>
</evidence>
<feature type="region of interest" description="Disordered" evidence="1">
    <location>
        <begin position="36"/>
        <end position="64"/>
    </location>
</feature>
<dbReference type="Proteomes" id="UP000234342">
    <property type="component" value="Unassembled WGS sequence"/>
</dbReference>
<feature type="signal peptide" evidence="2">
    <location>
        <begin position="1"/>
        <end position="27"/>
    </location>
</feature>
<feature type="chain" id="PRO_5038402884" description="Lipoprotein" evidence="2">
    <location>
        <begin position="28"/>
        <end position="231"/>
    </location>
</feature>
<evidence type="ECO:0000313" key="4">
    <source>
        <dbReference type="Proteomes" id="UP000234342"/>
    </source>
</evidence>
<keyword evidence="4" id="KW-1185">Reference proteome</keyword>
<evidence type="ECO:0008006" key="5">
    <source>
        <dbReference type="Google" id="ProtNLM"/>
    </source>
</evidence>
<dbReference type="RefSeq" id="WP_101620547.1">
    <property type="nucleotide sequence ID" value="NZ_FXZE01000013.1"/>
</dbReference>